<evidence type="ECO:0000313" key="4">
    <source>
        <dbReference type="Proteomes" id="UP000241769"/>
    </source>
</evidence>
<organism evidence="3 4">
    <name type="scientific">Planoprotostelium fungivorum</name>
    <dbReference type="NCBI Taxonomy" id="1890364"/>
    <lineage>
        <taxon>Eukaryota</taxon>
        <taxon>Amoebozoa</taxon>
        <taxon>Evosea</taxon>
        <taxon>Variosea</taxon>
        <taxon>Cavosteliida</taxon>
        <taxon>Cavosteliaceae</taxon>
        <taxon>Planoprotostelium</taxon>
    </lineage>
</organism>
<evidence type="ECO:0000313" key="3">
    <source>
        <dbReference type="EMBL" id="PRP84804.1"/>
    </source>
</evidence>
<protein>
    <submittedName>
        <fullName evidence="3">Uncharacterized protein</fullName>
    </submittedName>
</protein>
<evidence type="ECO:0000256" key="2">
    <source>
        <dbReference type="SAM" id="SignalP"/>
    </source>
</evidence>
<feature type="transmembrane region" description="Helical" evidence="1">
    <location>
        <begin position="814"/>
        <end position="835"/>
    </location>
</feature>
<gene>
    <name evidence="3" type="ORF">PROFUN_07458</name>
</gene>
<sequence>MKPSLVLLLFFVSHTVADQCIWGCQDISFSNVLCWSCNHTPSFNDQVFIRTGGIVHIEASDNVTLSQVSISNGSSLVIAGSLTFRSIRLTDANLTSLNGSFLVGNGSSIIKALRSSLDIYGSGTSKFGLSYANTSLILRGTSCEIQPLPLHNITLTGDGTNQVDLSLLGITLNGHITLSQGRFTFNHSVTSQGRLFISDGASLSTPILSINGTLFTDETSTLEIIHLSFSSHRNDSHIGGTLIYRSSAPDVEPVVPSFNADHRLNHIVIEDGRHLTSHPSEYDSSDTIDTLQVGRSSISTYFRVHRFTCDGCTFDEPDNDTSTTFYLTGPTLLKNLTVSHSTPIHSTGDVLILGTLRTGTYDSKSHRKLTHPADPFTEWFVDANTTLRAGIAASEKAAGKFRFTNLTVITDDIDRQWFSRSLRSNLLYLDWPVSHPVDIQNSVVYADKLIIVGVSARNPRNVTVFRNIGRFSVRGGSAGVVDGCPQAYSLKFFTQENLNGNDGVVEVSYDLVEAISTQDYTSVRTSTYEEGYVITSDAEICGYAPESMEIVVDNSSTILGPAIGTRVNRTGICSRPNLSVRVVYNINNTLAYTRSKMVDVDPVGRWYPDLSSFYNVKSDENSSYVTWDPTSSFCSETPRDIQIGSARLNFTTGLYPVQFDAPVCRSTTLNVTLTYSNGDTSHPSPLYLTTPGYQLDYTLRIDNDSDISHLDILEGNVTTACQCGSPLWKVAVSLSNLKTARLLPLDSPQKITRGRMVYYSLVCRIDQFQFYSTTKNCTTTPLRVFPSSSSSIDSVTATDAGRKEVDLSKGDGKWVLLGLGCTLLLILVGITVTYYQRVSYLRKYEEKMKLLDQQDEGLLN</sequence>
<feature type="signal peptide" evidence="2">
    <location>
        <begin position="1"/>
        <end position="17"/>
    </location>
</feature>
<proteinExistence type="predicted"/>
<dbReference type="AlphaFoldDB" id="A0A2P6NLG7"/>
<keyword evidence="1" id="KW-0812">Transmembrane</keyword>
<keyword evidence="1" id="KW-1133">Transmembrane helix</keyword>
<keyword evidence="4" id="KW-1185">Reference proteome</keyword>
<accession>A0A2P6NLG7</accession>
<feature type="chain" id="PRO_5015183056" evidence="2">
    <location>
        <begin position="18"/>
        <end position="860"/>
    </location>
</feature>
<evidence type="ECO:0000256" key="1">
    <source>
        <dbReference type="SAM" id="Phobius"/>
    </source>
</evidence>
<dbReference type="InParanoid" id="A0A2P6NLG7"/>
<comment type="caution">
    <text evidence="3">The sequence shown here is derived from an EMBL/GenBank/DDBJ whole genome shotgun (WGS) entry which is preliminary data.</text>
</comment>
<dbReference type="EMBL" id="MDYQ01000056">
    <property type="protein sequence ID" value="PRP84804.1"/>
    <property type="molecule type" value="Genomic_DNA"/>
</dbReference>
<keyword evidence="1" id="KW-0472">Membrane</keyword>
<keyword evidence="2" id="KW-0732">Signal</keyword>
<name>A0A2P6NLG7_9EUKA</name>
<reference evidence="3 4" key="1">
    <citation type="journal article" date="2018" name="Genome Biol. Evol.">
        <title>Multiple Roots of Fruiting Body Formation in Amoebozoa.</title>
        <authorList>
            <person name="Hillmann F."/>
            <person name="Forbes G."/>
            <person name="Novohradska S."/>
            <person name="Ferling I."/>
            <person name="Riege K."/>
            <person name="Groth M."/>
            <person name="Westermann M."/>
            <person name="Marz M."/>
            <person name="Spaller T."/>
            <person name="Winckler T."/>
            <person name="Schaap P."/>
            <person name="Glockner G."/>
        </authorList>
    </citation>
    <scope>NUCLEOTIDE SEQUENCE [LARGE SCALE GENOMIC DNA]</scope>
    <source>
        <strain evidence="3 4">Jena</strain>
    </source>
</reference>
<dbReference type="Proteomes" id="UP000241769">
    <property type="component" value="Unassembled WGS sequence"/>
</dbReference>